<dbReference type="PANTHER" id="PTHR33680:SF1">
    <property type="entry name" value="OS05G0489500 PROTEIN"/>
    <property type="match status" value="1"/>
</dbReference>
<feature type="domain" description="GRF-type" evidence="7">
    <location>
        <begin position="69"/>
        <end position="110"/>
    </location>
</feature>
<dbReference type="KEGG" id="qsa:O6P43_020212"/>
<dbReference type="InterPro" id="IPR010666">
    <property type="entry name" value="Znf_GRF"/>
</dbReference>
<name>A0AAD7PL10_QUISA</name>
<evidence type="ECO:0000256" key="4">
    <source>
        <dbReference type="PROSITE-ProRule" id="PRU00047"/>
    </source>
</evidence>
<keyword evidence="1" id="KW-0479">Metal-binding</keyword>
<dbReference type="Proteomes" id="UP001163823">
    <property type="component" value="Chromosome 8"/>
</dbReference>
<evidence type="ECO:0000259" key="6">
    <source>
        <dbReference type="PROSITE" id="PS50158"/>
    </source>
</evidence>
<dbReference type="Pfam" id="PF06839">
    <property type="entry name" value="Zn_ribbon_GRF"/>
    <property type="match status" value="2"/>
</dbReference>
<evidence type="ECO:0000256" key="5">
    <source>
        <dbReference type="SAM" id="MobiDB-lite"/>
    </source>
</evidence>
<feature type="compositionally biased region" description="Basic and acidic residues" evidence="5">
    <location>
        <begin position="557"/>
        <end position="566"/>
    </location>
</feature>
<dbReference type="GO" id="GO:0003676">
    <property type="term" value="F:nucleic acid binding"/>
    <property type="evidence" value="ECO:0007669"/>
    <property type="project" value="InterPro"/>
</dbReference>
<proteinExistence type="predicted"/>
<dbReference type="Gene3D" id="4.10.60.10">
    <property type="entry name" value="Zinc finger, CCHC-type"/>
    <property type="match status" value="1"/>
</dbReference>
<sequence length="587" mass="65296">MVFNTNDCLGVGLPPTLAPPAVAVSPSRDVSKDTCLCCKKQGHWAKHCPSKRPTKSSNSTNYNIPVIHCPCGAGSCPVKTANTEKNRGRKFYSCPNSSPGCGFFEWLDKVQAPSCFCGAGACSILTETSGPNAGQRYYYCRIRKGFGACEFRQWVDSQVAVGGPDNKQIDKEKHSGSPKTQLNLHHYFMPPNMKSKSVTMDNGQSFSNSPVEPISHQKERAMLMENQNDDNLSSMPTSMQQDSQHIVAQENELIVPSSSNLDTILQEAETWIPSMKKTPRTSHFKSRFEIHCRQEKFWRHICAADPEDSPTGVDVIHQTSVSEPGWLGRLVLPPARCLADPPSSTPILHCLDIEGSTSLLHRLSNATLDSSSSQSPAEELFTGVLKGLLGIKRSFNIMQEDFITGPILKVLKHTTTNEEELASGTFPLKGTLRLATSESTSNHHSSQELIERYEVEKGRFEHISRIQAEAYASFTTSEYHLKALHENASHLKDLLLQIETQLHDCEAESVKLAADVEEISKYKVKCKENMEVAFQEIAEALKHHDQWEEEQCANRGSPRDTLESRESMGAAFKQETKALQLFQQREG</sequence>
<keyword evidence="2 4" id="KW-0863">Zinc-finger</keyword>
<dbReference type="GO" id="GO:0008270">
    <property type="term" value="F:zinc ion binding"/>
    <property type="evidence" value="ECO:0007669"/>
    <property type="project" value="UniProtKB-KW"/>
</dbReference>
<dbReference type="SUPFAM" id="SSF57756">
    <property type="entry name" value="Retrovirus zinc finger-like domains"/>
    <property type="match status" value="1"/>
</dbReference>
<organism evidence="8 9">
    <name type="scientific">Quillaja saponaria</name>
    <name type="common">Soap bark tree</name>
    <dbReference type="NCBI Taxonomy" id="32244"/>
    <lineage>
        <taxon>Eukaryota</taxon>
        <taxon>Viridiplantae</taxon>
        <taxon>Streptophyta</taxon>
        <taxon>Embryophyta</taxon>
        <taxon>Tracheophyta</taxon>
        <taxon>Spermatophyta</taxon>
        <taxon>Magnoliopsida</taxon>
        <taxon>eudicotyledons</taxon>
        <taxon>Gunneridae</taxon>
        <taxon>Pentapetalae</taxon>
        <taxon>rosids</taxon>
        <taxon>fabids</taxon>
        <taxon>Fabales</taxon>
        <taxon>Quillajaceae</taxon>
        <taxon>Quillaja</taxon>
    </lineage>
</organism>
<gene>
    <name evidence="8" type="ORF">O6P43_020212</name>
</gene>
<evidence type="ECO:0000313" key="9">
    <source>
        <dbReference type="Proteomes" id="UP001163823"/>
    </source>
</evidence>
<dbReference type="PROSITE" id="PS51999">
    <property type="entry name" value="ZF_GRF"/>
    <property type="match status" value="2"/>
</dbReference>
<evidence type="ECO:0000259" key="7">
    <source>
        <dbReference type="PROSITE" id="PS51999"/>
    </source>
</evidence>
<evidence type="ECO:0000313" key="8">
    <source>
        <dbReference type="EMBL" id="KAJ7959666.1"/>
    </source>
</evidence>
<dbReference type="InterPro" id="IPR001878">
    <property type="entry name" value="Znf_CCHC"/>
</dbReference>
<dbReference type="AlphaFoldDB" id="A0AAD7PL10"/>
<keyword evidence="9" id="KW-1185">Reference proteome</keyword>
<evidence type="ECO:0000256" key="3">
    <source>
        <dbReference type="ARBA" id="ARBA00022833"/>
    </source>
</evidence>
<evidence type="ECO:0000256" key="1">
    <source>
        <dbReference type="ARBA" id="ARBA00022723"/>
    </source>
</evidence>
<keyword evidence="3" id="KW-0862">Zinc</keyword>
<evidence type="ECO:0000256" key="2">
    <source>
        <dbReference type="ARBA" id="ARBA00022771"/>
    </source>
</evidence>
<dbReference type="PROSITE" id="PS50158">
    <property type="entry name" value="ZF_CCHC"/>
    <property type="match status" value="1"/>
</dbReference>
<reference evidence="8" key="1">
    <citation type="journal article" date="2023" name="Science">
        <title>Elucidation of the pathway for biosynthesis of saponin adjuvants from the soapbark tree.</title>
        <authorList>
            <person name="Reed J."/>
            <person name="Orme A."/>
            <person name="El-Demerdash A."/>
            <person name="Owen C."/>
            <person name="Martin L.B.B."/>
            <person name="Misra R.C."/>
            <person name="Kikuchi S."/>
            <person name="Rejzek M."/>
            <person name="Martin A.C."/>
            <person name="Harkess A."/>
            <person name="Leebens-Mack J."/>
            <person name="Louveau T."/>
            <person name="Stephenson M.J."/>
            <person name="Osbourn A."/>
        </authorList>
    </citation>
    <scope>NUCLEOTIDE SEQUENCE</scope>
    <source>
        <strain evidence="8">S10</strain>
    </source>
</reference>
<dbReference type="PANTHER" id="PTHR33680">
    <property type="entry name" value="OS07G0190500 PROTEIN"/>
    <property type="match status" value="1"/>
</dbReference>
<dbReference type="InterPro" id="IPR036875">
    <property type="entry name" value="Znf_CCHC_sf"/>
</dbReference>
<comment type="caution">
    <text evidence="8">The sequence shown here is derived from an EMBL/GenBank/DDBJ whole genome shotgun (WGS) entry which is preliminary data.</text>
</comment>
<protein>
    <submittedName>
        <fullName evidence="8">DNA topoisomerase</fullName>
    </submittedName>
</protein>
<accession>A0AAD7PL10</accession>
<dbReference type="EMBL" id="JARAOO010000008">
    <property type="protein sequence ID" value="KAJ7959666.1"/>
    <property type="molecule type" value="Genomic_DNA"/>
</dbReference>
<feature type="region of interest" description="Disordered" evidence="5">
    <location>
        <begin position="548"/>
        <end position="568"/>
    </location>
</feature>
<feature type="domain" description="CCHC-type" evidence="6">
    <location>
        <begin position="35"/>
        <end position="50"/>
    </location>
</feature>
<feature type="domain" description="GRF-type" evidence="7">
    <location>
        <begin position="115"/>
        <end position="158"/>
    </location>
</feature>